<evidence type="ECO:0000256" key="2">
    <source>
        <dbReference type="ARBA" id="ARBA00022723"/>
    </source>
</evidence>
<dbReference type="SUPFAM" id="SSF57667">
    <property type="entry name" value="beta-beta-alpha zinc fingers"/>
    <property type="match status" value="4"/>
</dbReference>
<dbReference type="AlphaFoldDB" id="A0A2T7NDJ6"/>
<dbReference type="InterPro" id="IPR036236">
    <property type="entry name" value="Znf_C2H2_sf"/>
</dbReference>
<dbReference type="GO" id="GO:0000978">
    <property type="term" value="F:RNA polymerase II cis-regulatory region sequence-specific DNA binding"/>
    <property type="evidence" value="ECO:0007669"/>
    <property type="project" value="TreeGrafter"/>
</dbReference>
<dbReference type="Pfam" id="PF12874">
    <property type="entry name" value="zf-met"/>
    <property type="match status" value="1"/>
</dbReference>
<keyword evidence="4 7" id="KW-0863">Zinc-finger</keyword>
<evidence type="ECO:0000313" key="10">
    <source>
        <dbReference type="EMBL" id="PVD19246.1"/>
    </source>
</evidence>
<feature type="domain" description="C2H2-type" evidence="9">
    <location>
        <begin position="740"/>
        <end position="768"/>
    </location>
</feature>
<dbReference type="GO" id="GO:0005634">
    <property type="term" value="C:nucleus"/>
    <property type="evidence" value="ECO:0007669"/>
    <property type="project" value="UniProtKB-SubCell"/>
</dbReference>
<evidence type="ECO:0000313" key="11">
    <source>
        <dbReference type="Proteomes" id="UP000245119"/>
    </source>
</evidence>
<dbReference type="InterPro" id="IPR013087">
    <property type="entry name" value="Znf_C2H2_type"/>
</dbReference>
<keyword evidence="2" id="KW-0479">Metal-binding</keyword>
<feature type="domain" description="C2H2-type" evidence="9">
    <location>
        <begin position="495"/>
        <end position="522"/>
    </location>
</feature>
<evidence type="ECO:0000256" key="6">
    <source>
        <dbReference type="ARBA" id="ARBA00023242"/>
    </source>
</evidence>
<keyword evidence="5" id="KW-0862">Zinc</keyword>
<feature type="compositionally biased region" description="Acidic residues" evidence="8">
    <location>
        <begin position="211"/>
        <end position="244"/>
    </location>
</feature>
<dbReference type="Proteomes" id="UP000245119">
    <property type="component" value="Linkage Group LG13"/>
</dbReference>
<feature type="domain" description="C2H2-type" evidence="9">
    <location>
        <begin position="712"/>
        <end position="739"/>
    </location>
</feature>
<feature type="region of interest" description="Disordered" evidence="8">
    <location>
        <begin position="211"/>
        <end position="272"/>
    </location>
</feature>
<feature type="domain" description="C2H2-type" evidence="9">
    <location>
        <begin position="523"/>
        <end position="550"/>
    </location>
</feature>
<dbReference type="OrthoDB" id="6077919at2759"/>
<feature type="compositionally biased region" description="Acidic residues" evidence="8">
    <location>
        <begin position="188"/>
        <end position="202"/>
    </location>
</feature>
<evidence type="ECO:0000256" key="7">
    <source>
        <dbReference type="PROSITE-ProRule" id="PRU00042"/>
    </source>
</evidence>
<accession>A0A2T7NDJ6</accession>
<sequence>MEVPALQTSILAIGGSNGKKSGTFTLEKHSRRKQCSPASRKIVCTDAIMRHFGSHQVDKGRSQKRSIVEDLQRHLEVNGCKHNSSSSLESDCCRSLTLEAEGMEQWQTGSDAFVCTVCNKRFQGKLALDQHMFVDASVLNKVMSTTPPLKLPDMFCQTVVEELAKSVENTYGSSARTKCDKRFHVSDSDGDDEHEVHSDEEDEIAVIEEEEFADKESRENEEDLEELFDDDDEDEETLAEDEENVLNNENEVNGYNTSSESSDNRELEGDLDSEPEHVQMIPKPFLSSCLTEAAGSNDDDVTLLSSADDTTASSLSNEPSSVTQICRTSLSRRKANRPKPVKIRRSPPGITGLISSAAKAEQSTLQVPAEGASCSPRMCWCSMCGQALLSKELLAAHVAEHEKFFPFFCALCDANFMEGQLLKIHVATKHTVEHSLQCQTCGMYFKQRGSLSTHMKYCRQAPACVVCAVRFPNGDELEKHYYTHSEEERAAAETLACIDCGEVFLSTIQLKEHMKTHGELRPYWCDLCGATFTQQRSLDKHRQLHRRQQDCRCEICGVQLLTRSGYIAHKRAHRNIGMIQVGLGSQVEKVILDKNSQSVEVKEEKKEKTGEMDAHKYFKIIEQELSKTVDSASLSVVANKVPDGSNGRMHNKVHVCPFCPLTCSSADRLQTHIRRLHREAKLEQCEVCSRRFYGAEYMERHKRSHANLSDMFPCDQCSKVFKRKWSLETHRKIHSFTKFVNCDICGEEFRFLSEVEKHKNRKHQYDKTQVSYECNVCHMKFATLSHLSIHSSHSHCTADGNPFKCVECQETFLTCTDLKKHIYQKHEDEVHIPVIKSEPLDSYEESCSLLSGLNPLKQPKNFQGDGFCDKAKTNNEQNETAVAQDGKNTVKQILPFVGPANFKSNDANGSSRPALGVEAYNELTRQSMLQARLHKRFACEMCFKCFSPSLTFGHTCAHTQEKRPINVITVTGPSSSGDIASCTYKWHTHVICHTHVSFVAKRTLHVTDTKFTSSATQVSKSMNVSFVTRHTTLWKT</sequence>
<comment type="subcellular location">
    <subcellularLocation>
        <location evidence="1">Nucleus</location>
    </subcellularLocation>
</comment>
<dbReference type="EMBL" id="PZQS01000013">
    <property type="protein sequence ID" value="PVD19246.1"/>
    <property type="molecule type" value="Genomic_DNA"/>
</dbReference>
<dbReference type="Pfam" id="PF13912">
    <property type="entry name" value="zf-C2H2_6"/>
    <property type="match status" value="1"/>
</dbReference>
<feature type="domain" description="C2H2-type" evidence="9">
    <location>
        <begin position="803"/>
        <end position="831"/>
    </location>
</feature>
<dbReference type="PANTHER" id="PTHR24376">
    <property type="entry name" value="ZINC FINGER PROTEIN"/>
    <property type="match status" value="1"/>
</dbReference>
<dbReference type="GO" id="GO:0008270">
    <property type="term" value="F:zinc ion binding"/>
    <property type="evidence" value="ECO:0007669"/>
    <property type="project" value="UniProtKB-KW"/>
</dbReference>
<evidence type="ECO:0000256" key="4">
    <source>
        <dbReference type="ARBA" id="ARBA00022771"/>
    </source>
</evidence>
<protein>
    <recommendedName>
        <fullName evidence="9">C2H2-type domain-containing protein</fullName>
    </recommendedName>
</protein>
<evidence type="ECO:0000256" key="3">
    <source>
        <dbReference type="ARBA" id="ARBA00022737"/>
    </source>
</evidence>
<dbReference type="GO" id="GO:0001228">
    <property type="term" value="F:DNA-binding transcription activator activity, RNA polymerase II-specific"/>
    <property type="evidence" value="ECO:0007669"/>
    <property type="project" value="TreeGrafter"/>
</dbReference>
<feature type="domain" description="C2H2-type" evidence="9">
    <location>
        <begin position="462"/>
        <end position="489"/>
    </location>
</feature>
<feature type="domain" description="C2H2-type" evidence="9">
    <location>
        <begin position="407"/>
        <end position="435"/>
    </location>
</feature>
<dbReference type="PANTHER" id="PTHR24376:SF216">
    <property type="entry name" value="ZINC FINGER PROTEIN 420-LIKE"/>
    <property type="match status" value="1"/>
</dbReference>
<dbReference type="Gene3D" id="3.30.160.60">
    <property type="entry name" value="Classic Zinc Finger"/>
    <property type="match status" value="7"/>
</dbReference>
<keyword evidence="11" id="KW-1185">Reference proteome</keyword>
<comment type="caution">
    <text evidence="10">The sequence shown here is derived from an EMBL/GenBank/DDBJ whole genome shotgun (WGS) entry which is preliminary data.</text>
</comment>
<evidence type="ECO:0000259" key="9">
    <source>
        <dbReference type="PROSITE" id="PS50157"/>
    </source>
</evidence>
<organism evidence="10 11">
    <name type="scientific">Pomacea canaliculata</name>
    <name type="common">Golden apple snail</name>
    <dbReference type="NCBI Taxonomy" id="400727"/>
    <lineage>
        <taxon>Eukaryota</taxon>
        <taxon>Metazoa</taxon>
        <taxon>Spiralia</taxon>
        <taxon>Lophotrochozoa</taxon>
        <taxon>Mollusca</taxon>
        <taxon>Gastropoda</taxon>
        <taxon>Caenogastropoda</taxon>
        <taxon>Architaenioglossa</taxon>
        <taxon>Ampullarioidea</taxon>
        <taxon>Ampullariidae</taxon>
        <taxon>Pomacea</taxon>
    </lineage>
</organism>
<proteinExistence type="predicted"/>
<dbReference type="PROSITE" id="PS00028">
    <property type="entry name" value="ZINC_FINGER_C2H2_1"/>
    <property type="match status" value="12"/>
</dbReference>
<reference evidence="10 11" key="1">
    <citation type="submission" date="2018-04" db="EMBL/GenBank/DDBJ databases">
        <title>The genome of golden apple snail Pomacea canaliculata provides insight into stress tolerance and invasive adaptation.</title>
        <authorList>
            <person name="Liu C."/>
            <person name="Liu B."/>
            <person name="Ren Y."/>
            <person name="Zhang Y."/>
            <person name="Wang H."/>
            <person name="Li S."/>
            <person name="Jiang F."/>
            <person name="Yin L."/>
            <person name="Zhang G."/>
            <person name="Qian W."/>
            <person name="Fan W."/>
        </authorList>
    </citation>
    <scope>NUCLEOTIDE SEQUENCE [LARGE SCALE GENOMIC DNA]</scope>
    <source>
        <strain evidence="10">SZHN2017</strain>
        <tissue evidence="10">Muscle</tissue>
    </source>
</reference>
<evidence type="ECO:0000256" key="5">
    <source>
        <dbReference type="ARBA" id="ARBA00022833"/>
    </source>
</evidence>
<keyword evidence="6" id="KW-0539">Nucleus</keyword>
<feature type="domain" description="C2H2-type" evidence="9">
    <location>
        <begin position="772"/>
        <end position="795"/>
    </location>
</feature>
<feature type="region of interest" description="Disordered" evidence="8">
    <location>
        <begin position="183"/>
        <end position="202"/>
    </location>
</feature>
<name>A0A2T7NDJ6_POMCA</name>
<dbReference type="FunFam" id="3.30.160.60:FF:000100">
    <property type="entry name" value="Zinc finger 45-like"/>
    <property type="match status" value="1"/>
</dbReference>
<feature type="domain" description="C2H2-type" evidence="9">
    <location>
        <begin position="683"/>
        <end position="710"/>
    </location>
</feature>
<dbReference type="Pfam" id="PF00096">
    <property type="entry name" value="zf-C2H2"/>
    <property type="match status" value="1"/>
</dbReference>
<dbReference type="SMART" id="SM00355">
    <property type="entry name" value="ZnF_C2H2"/>
    <property type="match status" value="14"/>
</dbReference>
<feature type="domain" description="C2H2-type" evidence="9">
    <location>
        <begin position="436"/>
        <end position="456"/>
    </location>
</feature>
<dbReference type="PROSITE" id="PS50157">
    <property type="entry name" value="ZINC_FINGER_C2H2_2"/>
    <property type="match status" value="10"/>
</dbReference>
<evidence type="ECO:0000256" key="1">
    <source>
        <dbReference type="ARBA" id="ARBA00004123"/>
    </source>
</evidence>
<evidence type="ECO:0000256" key="8">
    <source>
        <dbReference type="SAM" id="MobiDB-lite"/>
    </source>
</evidence>
<keyword evidence="3" id="KW-0677">Repeat</keyword>
<gene>
    <name evidence="10" type="ORF">C0Q70_19732</name>
</gene>